<evidence type="ECO:0000256" key="4">
    <source>
        <dbReference type="ARBA" id="ARBA00023136"/>
    </source>
</evidence>
<reference evidence="8" key="1">
    <citation type="journal article" date="2021" name="PeerJ">
        <title>Extensive microbial diversity within the chicken gut microbiome revealed by metagenomics and culture.</title>
        <authorList>
            <person name="Gilroy R."/>
            <person name="Ravi A."/>
            <person name="Getino M."/>
            <person name="Pursley I."/>
            <person name="Horton D.L."/>
            <person name="Alikhan N.F."/>
            <person name="Baker D."/>
            <person name="Gharbi K."/>
            <person name="Hall N."/>
            <person name="Watson M."/>
            <person name="Adriaenssens E.M."/>
            <person name="Foster-Nyarko E."/>
            <person name="Jarju S."/>
            <person name="Secka A."/>
            <person name="Antonio M."/>
            <person name="Oren A."/>
            <person name="Chaudhuri R.R."/>
            <person name="La Ragione R."/>
            <person name="Hildebrand F."/>
            <person name="Pallen M.J."/>
        </authorList>
    </citation>
    <scope>NUCLEOTIDE SEQUENCE</scope>
    <source>
        <strain evidence="8">CHK185-5351</strain>
    </source>
</reference>
<evidence type="ECO:0000313" key="8">
    <source>
        <dbReference type="EMBL" id="HJC15735.1"/>
    </source>
</evidence>
<reference evidence="8" key="2">
    <citation type="submission" date="2021-04" db="EMBL/GenBank/DDBJ databases">
        <authorList>
            <person name="Gilroy R."/>
        </authorList>
    </citation>
    <scope>NUCLEOTIDE SEQUENCE</scope>
    <source>
        <strain evidence="8">CHK185-5351</strain>
    </source>
</reference>
<feature type="transmembrane region" description="Helical" evidence="7">
    <location>
        <begin position="167"/>
        <end position="186"/>
    </location>
</feature>
<dbReference type="EMBL" id="DWWU01000034">
    <property type="protein sequence ID" value="HJC15735.1"/>
    <property type="molecule type" value="Genomic_DNA"/>
</dbReference>
<evidence type="ECO:0000256" key="3">
    <source>
        <dbReference type="ARBA" id="ARBA00022989"/>
    </source>
</evidence>
<feature type="region of interest" description="Disordered" evidence="6">
    <location>
        <begin position="1"/>
        <end position="25"/>
    </location>
</feature>
<comment type="caution">
    <text evidence="8">The sequence shown here is derived from an EMBL/GenBank/DDBJ whole genome shotgun (WGS) entry which is preliminary data.</text>
</comment>
<dbReference type="NCBIfam" id="TIGR02228">
    <property type="entry name" value="sigpep_I_arch"/>
    <property type="match status" value="1"/>
</dbReference>
<dbReference type="Proteomes" id="UP000823849">
    <property type="component" value="Unassembled WGS sequence"/>
</dbReference>
<dbReference type="GO" id="GO:0006465">
    <property type="term" value="P:signal peptide processing"/>
    <property type="evidence" value="ECO:0007669"/>
    <property type="project" value="UniProtKB-UniRule"/>
</dbReference>
<dbReference type="AlphaFoldDB" id="A0A9D2NAJ6"/>
<comment type="subcellular location">
    <subcellularLocation>
        <location evidence="1">Membrane</location>
    </subcellularLocation>
</comment>
<organism evidence="8 9">
    <name type="scientific">Candidatus Fusicatenibacter intestinigallinarum</name>
    <dbReference type="NCBI Taxonomy" id="2838598"/>
    <lineage>
        <taxon>Bacteria</taxon>
        <taxon>Bacillati</taxon>
        <taxon>Bacillota</taxon>
        <taxon>Clostridia</taxon>
        <taxon>Lachnospirales</taxon>
        <taxon>Lachnospiraceae</taxon>
        <taxon>Fusicatenibacter</taxon>
    </lineage>
</organism>
<feature type="compositionally biased region" description="Basic residues" evidence="6">
    <location>
        <begin position="1"/>
        <end position="11"/>
    </location>
</feature>
<evidence type="ECO:0000256" key="2">
    <source>
        <dbReference type="ARBA" id="ARBA00022692"/>
    </source>
</evidence>
<protein>
    <recommendedName>
        <fullName evidence="5">Signal peptidase I</fullName>
        <ecNumber evidence="5">3.4.21.89</ecNumber>
    </recommendedName>
</protein>
<evidence type="ECO:0000313" key="9">
    <source>
        <dbReference type="Proteomes" id="UP000823849"/>
    </source>
</evidence>
<evidence type="ECO:0000256" key="1">
    <source>
        <dbReference type="ARBA" id="ARBA00004370"/>
    </source>
</evidence>
<feature type="transmembrane region" description="Helical" evidence="7">
    <location>
        <begin position="29"/>
        <end position="54"/>
    </location>
</feature>
<feature type="compositionally biased region" description="Basic and acidic residues" evidence="6">
    <location>
        <begin position="12"/>
        <end position="24"/>
    </location>
</feature>
<dbReference type="InterPro" id="IPR036286">
    <property type="entry name" value="LexA/Signal_pep-like_sf"/>
</dbReference>
<dbReference type="PRINTS" id="PR00728">
    <property type="entry name" value="SIGNALPTASE"/>
</dbReference>
<proteinExistence type="predicted"/>
<dbReference type="PANTHER" id="PTHR10806:SF6">
    <property type="entry name" value="SIGNAL PEPTIDASE COMPLEX CATALYTIC SUBUNIT SEC11"/>
    <property type="match status" value="1"/>
</dbReference>
<gene>
    <name evidence="8" type="ORF">H9705_07920</name>
</gene>
<evidence type="ECO:0000256" key="5">
    <source>
        <dbReference type="NCBIfam" id="TIGR02228"/>
    </source>
</evidence>
<dbReference type="InterPro" id="IPR001733">
    <property type="entry name" value="Peptidase_S26B"/>
</dbReference>
<keyword evidence="3 7" id="KW-1133">Transmembrane helix</keyword>
<evidence type="ECO:0000256" key="7">
    <source>
        <dbReference type="SAM" id="Phobius"/>
    </source>
</evidence>
<dbReference type="Gene3D" id="2.10.109.10">
    <property type="entry name" value="Umud Fragment, subunit A"/>
    <property type="match status" value="1"/>
</dbReference>
<dbReference type="PANTHER" id="PTHR10806">
    <property type="entry name" value="SIGNAL PEPTIDASE COMPLEX CATALYTIC SUBUNIT SEC11"/>
    <property type="match status" value="1"/>
</dbReference>
<dbReference type="GO" id="GO:0004252">
    <property type="term" value="F:serine-type endopeptidase activity"/>
    <property type="evidence" value="ECO:0007669"/>
    <property type="project" value="UniProtKB-UniRule"/>
</dbReference>
<sequence>MLKGKKINRAKKNTEENRRKENTKNRNRAAAAALDVFGGILLAAVLLCCIPLTLPRLAGYEIYEVISGSMEPAIPTGSLVYVERTEPAEVEEDDVIVFYSTMETGGVITHRVVQNQVVSGQFITKGDANEQEDLAPVEYDRYIGRVRVHIPYLGAVLGRVVTVPGRIAAGCAVLAAALMILAAGRLRSAGS</sequence>
<dbReference type="SUPFAM" id="SSF51306">
    <property type="entry name" value="LexA/Signal peptidase"/>
    <property type="match status" value="1"/>
</dbReference>
<dbReference type="InterPro" id="IPR019533">
    <property type="entry name" value="Peptidase_S26"/>
</dbReference>
<dbReference type="EC" id="3.4.21.89" evidence="5"/>
<dbReference type="CDD" id="cd06530">
    <property type="entry name" value="S26_SPase_I"/>
    <property type="match status" value="1"/>
</dbReference>
<keyword evidence="2 7" id="KW-0812">Transmembrane</keyword>
<keyword evidence="4 7" id="KW-0472">Membrane</keyword>
<keyword evidence="8" id="KW-0378">Hydrolase</keyword>
<dbReference type="GO" id="GO:0016020">
    <property type="term" value="C:membrane"/>
    <property type="evidence" value="ECO:0007669"/>
    <property type="project" value="UniProtKB-SubCell"/>
</dbReference>
<evidence type="ECO:0000256" key="6">
    <source>
        <dbReference type="SAM" id="MobiDB-lite"/>
    </source>
</evidence>
<dbReference type="GO" id="GO:0009003">
    <property type="term" value="F:signal peptidase activity"/>
    <property type="evidence" value="ECO:0007669"/>
    <property type="project" value="UniProtKB-EC"/>
</dbReference>
<accession>A0A9D2NAJ6</accession>
<name>A0A9D2NAJ6_9FIRM</name>